<proteinExistence type="predicted"/>
<dbReference type="AlphaFoldDB" id="A0A5B7DHG6"/>
<feature type="region of interest" description="Disordered" evidence="1">
    <location>
        <begin position="1"/>
        <end position="34"/>
    </location>
</feature>
<dbReference type="Proteomes" id="UP000324222">
    <property type="component" value="Unassembled WGS sequence"/>
</dbReference>
<evidence type="ECO:0000313" key="2">
    <source>
        <dbReference type="EMBL" id="MPC20603.1"/>
    </source>
</evidence>
<protein>
    <submittedName>
        <fullName evidence="2">Uncharacterized protein</fullName>
    </submittedName>
</protein>
<accession>A0A5B7DHG6</accession>
<gene>
    <name evidence="2" type="ORF">E2C01_013555</name>
</gene>
<sequence>MAHANKGNRGQLAKGRKKREREKEKTHWVASSLKGQSRPSLTWSVLRRVQVAKDVAGRHGRHLIWG</sequence>
<dbReference type="EMBL" id="VSRR010000890">
    <property type="protein sequence ID" value="MPC20603.1"/>
    <property type="molecule type" value="Genomic_DNA"/>
</dbReference>
<evidence type="ECO:0000256" key="1">
    <source>
        <dbReference type="SAM" id="MobiDB-lite"/>
    </source>
</evidence>
<keyword evidence="3" id="KW-1185">Reference proteome</keyword>
<comment type="caution">
    <text evidence="2">The sequence shown here is derived from an EMBL/GenBank/DDBJ whole genome shotgun (WGS) entry which is preliminary data.</text>
</comment>
<reference evidence="2 3" key="1">
    <citation type="submission" date="2019-05" db="EMBL/GenBank/DDBJ databases">
        <title>Another draft genome of Portunus trituberculatus and its Hox gene families provides insights of decapod evolution.</title>
        <authorList>
            <person name="Jeong J.-H."/>
            <person name="Song I."/>
            <person name="Kim S."/>
            <person name="Choi T."/>
            <person name="Kim D."/>
            <person name="Ryu S."/>
            <person name="Kim W."/>
        </authorList>
    </citation>
    <scope>NUCLEOTIDE SEQUENCE [LARGE SCALE GENOMIC DNA]</scope>
    <source>
        <tissue evidence="2">Muscle</tissue>
    </source>
</reference>
<name>A0A5B7DHG6_PORTR</name>
<evidence type="ECO:0000313" key="3">
    <source>
        <dbReference type="Proteomes" id="UP000324222"/>
    </source>
</evidence>
<organism evidence="2 3">
    <name type="scientific">Portunus trituberculatus</name>
    <name type="common">Swimming crab</name>
    <name type="synonym">Neptunus trituberculatus</name>
    <dbReference type="NCBI Taxonomy" id="210409"/>
    <lineage>
        <taxon>Eukaryota</taxon>
        <taxon>Metazoa</taxon>
        <taxon>Ecdysozoa</taxon>
        <taxon>Arthropoda</taxon>
        <taxon>Crustacea</taxon>
        <taxon>Multicrustacea</taxon>
        <taxon>Malacostraca</taxon>
        <taxon>Eumalacostraca</taxon>
        <taxon>Eucarida</taxon>
        <taxon>Decapoda</taxon>
        <taxon>Pleocyemata</taxon>
        <taxon>Brachyura</taxon>
        <taxon>Eubrachyura</taxon>
        <taxon>Portunoidea</taxon>
        <taxon>Portunidae</taxon>
        <taxon>Portuninae</taxon>
        <taxon>Portunus</taxon>
    </lineage>
</organism>